<dbReference type="AlphaFoldDB" id="A0A2P4YVE3"/>
<reference evidence="1 2" key="1">
    <citation type="journal article" date="2017" name="Genome Biol. Evol.">
        <title>Phytophthora megakarya and P. palmivora, closely related causal agents of cacao black pod rot, underwent increases in genome sizes and gene numbers by different mechanisms.</title>
        <authorList>
            <person name="Ali S.S."/>
            <person name="Shao J."/>
            <person name="Lary D.J."/>
            <person name="Kronmiller B."/>
            <person name="Shen D."/>
            <person name="Strem M.D."/>
            <person name="Amoako-Attah I."/>
            <person name="Akrofi A.Y."/>
            <person name="Begoude B.A."/>
            <person name="Ten Hoopen G.M."/>
            <person name="Coulibaly K."/>
            <person name="Kebe B.I."/>
            <person name="Melnick R.L."/>
            <person name="Guiltinan M.J."/>
            <person name="Tyler B.M."/>
            <person name="Meinhardt L.W."/>
            <person name="Bailey B.A."/>
        </authorList>
    </citation>
    <scope>NUCLEOTIDE SEQUENCE [LARGE SCALE GENOMIC DNA]</scope>
    <source>
        <strain evidence="2">sbr112.9</strain>
    </source>
</reference>
<accession>A0A2P4YVE3</accession>
<protein>
    <submittedName>
        <fullName evidence="1">RxLR effector candidate protein</fullName>
    </submittedName>
</protein>
<comment type="caution">
    <text evidence="1">The sequence shown here is derived from an EMBL/GenBank/DDBJ whole genome shotgun (WGS) entry which is preliminary data.</text>
</comment>
<name>A0A2P4YVE3_9STRA</name>
<organism evidence="1 2">
    <name type="scientific">Phytophthora palmivora</name>
    <dbReference type="NCBI Taxonomy" id="4796"/>
    <lineage>
        <taxon>Eukaryota</taxon>
        <taxon>Sar</taxon>
        <taxon>Stramenopiles</taxon>
        <taxon>Oomycota</taxon>
        <taxon>Peronosporomycetes</taxon>
        <taxon>Peronosporales</taxon>
        <taxon>Peronosporaceae</taxon>
        <taxon>Phytophthora</taxon>
    </lineage>
</organism>
<dbReference type="Proteomes" id="UP000237271">
    <property type="component" value="Unassembled WGS sequence"/>
</dbReference>
<dbReference type="OrthoDB" id="127598at2759"/>
<evidence type="ECO:0000313" key="2">
    <source>
        <dbReference type="Proteomes" id="UP000237271"/>
    </source>
</evidence>
<proteinExistence type="predicted"/>
<gene>
    <name evidence="1" type="ORF">PHPALM_208</name>
</gene>
<sequence length="150" mass="17436">MAKPLNQLLHRFGEISGLNVQPKKSVLIPLNTAWKQSRCHGYAVLGTGETTRILGYHCGTHDRSAYNWELRIMNIKLRSQVATRVANSIKQRVVLLTRLCCRRFYSLDCTYRYRRRLCNTLYICKSDSSGKEQQLRLERDTSSLLGWFSH</sequence>
<evidence type="ECO:0000313" key="1">
    <source>
        <dbReference type="EMBL" id="POM81774.1"/>
    </source>
</evidence>
<dbReference type="EMBL" id="NCKW01000019">
    <property type="protein sequence ID" value="POM81774.1"/>
    <property type="molecule type" value="Genomic_DNA"/>
</dbReference>
<keyword evidence="2" id="KW-1185">Reference proteome</keyword>